<protein>
    <submittedName>
        <fullName evidence="3">Peptide ABC transporter substrate-binding protein</fullName>
    </submittedName>
</protein>
<dbReference type="Gene3D" id="3.40.190.10">
    <property type="entry name" value="Periplasmic binding protein-like II"/>
    <property type="match status" value="1"/>
</dbReference>
<proteinExistence type="predicted"/>
<dbReference type="GO" id="GO:1904680">
    <property type="term" value="F:peptide transmembrane transporter activity"/>
    <property type="evidence" value="ECO:0007669"/>
    <property type="project" value="TreeGrafter"/>
</dbReference>
<evidence type="ECO:0000313" key="4">
    <source>
        <dbReference type="Proteomes" id="UP000288794"/>
    </source>
</evidence>
<evidence type="ECO:0000313" key="3">
    <source>
        <dbReference type="EMBL" id="RWR00679.1"/>
    </source>
</evidence>
<keyword evidence="4" id="KW-1185">Reference proteome</keyword>
<dbReference type="PANTHER" id="PTHR30290">
    <property type="entry name" value="PERIPLASMIC BINDING COMPONENT OF ABC TRANSPORTER"/>
    <property type="match status" value="1"/>
</dbReference>
<feature type="domain" description="Transcriptional regulator SgrR N-terminal HTH" evidence="2">
    <location>
        <begin position="7"/>
        <end position="117"/>
    </location>
</feature>
<dbReference type="Pfam" id="PF00496">
    <property type="entry name" value="SBP_bac_5"/>
    <property type="match status" value="1"/>
</dbReference>
<organism evidence="3 4">
    <name type="scientific">[Pantoea] beijingensis</name>
    <dbReference type="NCBI Taxonomy" id="1324864"/>
    <lineage>
        <taxon>Bacteria</taxon>
        <taxon>Pseudomonadati</taxon>
        <taxon>Pseudomonadota</taxon>
        <taxon>Gammaproteobacteria</taxon>
        <taxon>Enterobacterales</taxon>
        <taxon>Erwiniaceae</taxon>
        <taxon>Erwinia</taxon>
    </lineage>
</organism>
<gene>
    <name evidence="3" type="ORF">ED28_17610</name>
</gene>
<dbReference type="Proteomes" id="UP000288794">
    <property type="component" value="Unassembled WGS sequence"/>
</dbReference>
<comment type="caution">
    <text evidence="3">The sequence shown here is derived from an EMBL/GenBank/DDBJ whole genome shotgun (WGS) entry which is preliminary data.</text>
</comment>
<dbReference type="InterPro" id="IPR000914">
    <property type="entry name" value="SBP_5_dom"/>
</dbReference>
<dbReference type="PANTHER" id="PTHR30290:SF19">
    <property type="entry name" value="ABC TRANSPORTER PERIPLASMIC BINDING PROTEIN"/>
    <property type="match status" value="1"/>
</dbReference>
<accession>A0A443I9B4</accession>
<dbReference type="EMBL" id="JMEE01000046">
    <property type="protein sequence ID" value="RWR00679.1"/>
    <property type="molecule type" value="Genomic_DNA"/>
</dbReference>
<reference evidence="3 4" key="1">
    <citation type="submission" date="2014-04" db="EMBL/GenBank/DDBJ databases">
        <title>Draft genome sequence of Pantoea beijingensis strain LMG 27579, an emerging pathogen to Pleurotus eryngii with potential industrial application.</title>
        <authorList>
            <person name="Xu F."/>
            <person name="Liu Y."/>
            <person name="Wang S."/>
            <person name="Yin Y."/>
            <person name="Ma Y."/>
            <person name="Zhao S."/>
            <person name="Rong C."/>
        </authorList>
    </citation>
    <scope>NUCLEOTIDE SEQUENCE [LARGE SCALE GENOMIC DNA]</scope>
    <source>
        <strain evidence="3 4">LMG 27579</strain>
    </source>
</reference>
<dbReference type="SUPFAM" id="SSF53850">
    <property type="entry name" value="Periplasmic binding protein-like II"/>
    <property type="match status" value="1"/>
</dbReference>
<dbReference type="InterPro" id="IPR039424">
    <property type="entry name" value="SBP_5"/>
</dbReference>
<dbReference type="RefSeq" id="WP_128179323.1">
    <property type="nucleotide sequence ID" value="NZ_CP071409.1"/>
</dbReference>
<sequence length="566" mass="65488">MRQLNRINQFARLWQYSRGMPQETSVAELATCCFCSERHMRTLLRQWQDDGWLDWQAQSGRSKRGTLTFLQAPDRLRSELLQQQLDRGHSQHAVQLAQLDPEQLSQLLQPFMGGQWLNDTPTLRIPYYRPLETLRPLTMHGRAEQHLARHIFSGLTRFEGNRVVADLAHHWVSNESETEWFFFLRPQLRWHHGEPVSVHQLQTRLQAMLTSQPGRELFASVKNVSLAHALCLRFELYFPDCWLAHRLATVLALLPHPADDDVGTGPYRLVHFSPTLIRIESHNGYHLAHPLMQAIEYWITPQLFDRTLGTRCRHPVQIAVGAYNELSLLRPVSKSISLGFCYLAVQQRKRLSREQAKKLMRLIHQSGIIAHLTVDIGLITPSNEMLPGWTLPDWHSDADVALPANLSLHYHLPSELHAMARKLQELLADHGCQLEIAFYDAKSWENYDALDDADLIMGDRLIGEAPEFTLESWLHLDPLWPTILPEMHYADLLQTLREIQIRKEEAARVDGLKQTFQRLMEDAIIMPLFNYHYQVSAPPGVEGIQLNAWGWFDFTRAWLPPPVHIE</sequence>
<feature type="domain" description="Solute-binding protein family 5" evidence="1">
    <location>
        <begin position="163"/>
        <end position="301"/>
    </location>
</feature>
<evidence type="ECO:0000259" key="1">
    <source>
        <dbReference type="Pfam" id="PF00496"/>
    </source>
</evidence>
<dbReference type="GO" id="GO:0015833">
    <property type="term" value="P:peptide transport"/>
    <property type="evidence" value="ECO:0007669"/>
    <property type="project" value="TreeGrafter"/>
</dbReference>
<evidence type="ECO:0000259" key="2">
    <source>
        <dbReference type="Pfam" id="PF12793"/>
    </source>
</evidence>
<dbReference type="InterPro" id="IPR025370">
    <property type="entry name" value="SgrR_HTH_N"/>
</dbReference>
<name>A0A443I9B4_9GAMM</name>
<dbReference type="AlphaFoldDB" id="A0A443I9B4"/>
<dbReference type="Pfam" id="PF12793">
    <property type="entry name" value="SgrR_N"/>
    <property type="match status" value="1"/>
</dbReference>